<comment type="caution">
    <text evidence="2">The sequence shown here is derived from an EMBL/GenBank/DDBJ whole genome shotgun (WGS) entry which is preliminary data.</text>
</comment>
<protein>
    <submittedName>
        <fullName evidence="2">Uncharacterized protein</fullName>
    </submittedName>
</protein>
<keyword evidence="3" id="KW-1185">Reference proteome</keyword>
<organism evidence="2 3">
    <name type="scientific">Bacillus paralicheniformis</name>
    <dbReference type="NCBI Taxonomy" id="1648923"/>
    <lineage>
        <taxon>Bacteria</taxon>
        <taxon>Bacillati</taxon>
        <taxon>Bacillota</taxon>
        <taxon>Bacilli</taxon>
        <taxon>Bacillales</taxon>
        <taxon>Bacillaceae</taxon>
        <taxon>Bacillus</taxon>
    </lineage>
</organism>
<evidence type="ECO:0000313" key="3">
    <source>
        <dbReference type="Proteomes" id="UP000429980"/>
    </source>
</evidence>
<gene>
    <name evidence="2" type="ORF">CHCC15381_3952</name>
</gene>
<keyword evidence="1" id="KW-0472">Membrane</keyword>
<sequence>MIIQYNGFTPLRIVLKYLFIVSVEVVFIRFFGKSIFNPRGKRTGAKKS</sequence>
<keyword evidence="1" id="KW-0812">Transmembrane</keyword>
<name>A0ABY3FYE4_9BACI</name>
<reference evidence="2 3" key="1">
    <citation type="submission" date="2019-06" db="EMBL/GenBank/DDBJ databases">
        <title>Genome sequence analysis of &gt;100 Bacillus licheniformis strains suggests intrinsic resistance to this species.</title>
        <authorList>
            <person name="Wels M."/>
            <person name="Siezen R.J."/>
            <person name="Johansen E."/>
            <person name="Stuer-Lauridsen B."/>
            <person name="Bjerre K."/>
            <person name="Nielsen B.K.K."/>
        </authorList>
    </citation>
    <scope>NUCLEOTIDE SEQUENCE [LARGE SCALE GENOMIC DNA]</scope>
    <source>
        <strain evidence="2 3">BAC-15381</strain>
    </source>
</reference>
<dbReference type="EMBL" id="NILF01000022">
    <property type="protein sequence ID" value="TWL41783.1"/>
    <property type="molecule type" value="Genomic_DNA"/>
</dbReference>
<feature type="transmembrane region" description="Helical" evidence="1">
    <location>
        <begin position="14"/>
        <end position="32"/>
    </location>
</feature>
<evidence type="ECO:0000256" key="1">
    <source>
        <dbReference type="SAM" id="Phobius"/>
    </source>
</evidence>
<accession>A0ABY3FYE4</accession>
<dbReference type="Proteomes" id="UP000429980">
    <property type="component" value="Unassembled WGS sequence"/>
</dbReference>
<evidence type="ECO:0000313" key="2">
    <source>
        <dbReference type="EMBL" id="TWL41783.1"/>
    </source>
</evidence>
<proteinExistence type="predicted"/>
<keyword evidence="1" id="KW-1133">Transmembrane helix</keyword>